<evidence type="ECO:0000256" key="3">
    <source>
        <dbReference type="ARBA" id="ARBA00023125"/>
    </source>
</evidence>
<dbReference type="OrthoDB" id="7615137at2"/>
<dbReference type="EMBL" id="CP018221">
    <property type="protein sequence ID" value="API58449.1"/>
    <property type="molecule type" value="Genomic_DNA"/>
</dbReference>
<dbReference type="PROSITE" id="PS51898">
    <property type="entry name" value="TYR_RECOMBINASE"/>
    <property type="match status" value="1"/>
</dbReference>
<evidence type="ECO:0000259" key="7">
    <source>
        <dbReference type="PROSITE" id="PS51900"/>
    </source>
</evidence>
<dbReference type="InterPro" id="IPR004107">
    <property type="entry name" value="Integrase_SAM-like_N"/>
</dbReference>
<feature type="domain" description="Tyr recombinase" evidence="6">
    <location>
        <begin position="163"/>
        <end position="322"/>
    </location>
</feature>
<dbReference type="CDD" id="cd00796">
    <property type="entry name" value="INT_Rci_Hp1_C"/>
    <property type="match status" value="1"/>
</dbReference>
<protein>
    <recommendedName>
        <fullName evidence="10">Integrase</fullName>
    </recommendedName>
</protein>
<dbReference type="STRING" id="1921510.BSL82_03330"/>
<evidence type="ECO:0000256" key="4">
    <source>
        <dbReference type="ARBA" id="ARBA00023172"/>
    </source>
</evidence>
<evidence type="ECO:0008006" key="10">
    <source>
        <dbReference type="Google" id="ProtNLM"/>
    </source>
</evidence>
<evidence type="ECO:0000256" key="2">
    <source>
        <dbReference type="ARBA" id="ARBA00022908"/>
    </source>
</evidence>
<gene>
    <name evidence="8" type="ORF">BSL82_03330</name>
</gene>
<dbReference type="Gene3D" id="1.10.443.10">
    <property type="entry name" value="Intergrase catalytic core"/>
    <property type="match status" value="1"/>
</dbReference>
<accession>A0A1L3ZS46</accession>
<keyword evidence="3 5" id="KW-0238">DNA-binding</keyword>
<evidence type="ECO:0000256" key="1">
    <source>
        <dbReference type="ARBA" id="ARBA00008857"/>
    </source>
</evidence>
<comment type="similarity">
    <text evidence="1">Belongs to the 'phage' integrase family.</text>
</comment>
<organism evidence="8 9">
    <name type="scientific">Tardibacter chloracetimidivorans</name>
    <dbReference type="NCBI Taxonomy" id="1921510"/>
    <lineage>
        <taxon>Bacteria</taxon>
        <taxon>Pseudomonadati</taxon>
        <taxon>Pseudomonadota</taxon>
        <taxon>Alphaproteobacteria</taxon>
        <taxon>Sphingomonadales</taxon>
        <taxon>Sphingomonadaceae</taxon>
        <taxon>Tardibacter</taxon>
    </lineage>
</organism>
<dbReference type="InterPro" id="IPR050090">
    <property type="entry name" value="Tyrosine_recombinase_XerCD"/>
</dbReference>
<evidence type="ECO:0000313" key="9">
    <source>
        <dbReference type="Proteomes" id="UP000182063"/>
    </source>
</evidence>
<dbReference type="PROSITE" id="PS51900">
    <property type="entry name" value="CB"/>
    <property type="match status" value="1"/>
</dbReference>
<dbReference type="InterPro" id="IPR002104">
    <property type="entry name" value="Integrase_catalytic"/>
</dbReference>
<evidence type="ECO:0000256" key="5">
    <source>
        <dbReference type="PROSITE-ProRule" id="PRU01248"/>
    </source>
</evidence>
<dbReference type="Pfam" id="PF02899">
    <property type="entry name" value="Phage_int_SAM_1"/>
    <property type="match status" value="1"/>
</dbReference>
<reference evidence="9" key="1">
    <citation type="submission" date="2016-11" db="EMBL/GenBank/DDBJ databases">
        <title>Complete Genome Sequence of alachlor-degrading Sphingomonas sp. strain JJ-A5.</title>
        <authorList>
            <person name="Lee H."/>
            <person name="Ka J.-O."/>
        </authorList>
    </citation>
    <scope>NUCLEOTIDE SEQUENCE [LARGE SCALE GENOMIC DNA]</scope>
    <source>
        <strain evidence="9">JJ-A5</strain>
    </source>
</reference>
<dbReference type="PANTHER" id="PTHR30349">
    <property type="entry name" value="PHAGE INTEGRASE-RELATED"/>
    <property type="match status" value="1"/>
</dbReference>
<evidence type="ECO:0000259" key="6">
    <source>
        <dbReference type="PROSITE" id="PS51898"/>
    </source>
</evidence>
<dbReference type="GO" id="GO:0015074">
    <property type="term" value="P:DNA integration"/>
    <property type="evidence" value="ECO:0007669"/>
    <property type="project" value="UniProtKB-KW"/>
</dbReference>
<dbReference type="Proteomes" id="UP000182063">
    <property type="component" value="Chromosome"/>
</dbReference>
<dbReference type="InterPro" id="IPR013762">
    <property type="entry name" value="Integrase-like_cat_sf"/>
</dbReference>
<dbReference type="Pfam" id="PF00589">
    <property type="entry name" value="Phage_integrase"/>
    <property type="match status" value="1"/>
</dbReference>
<dbReference type="InterPro" id="IPR011010">
    <property type="entry name" value="DNA_brk_join_enz"/>
</dbReference>
<dbReference type="PANTHER" id="PTHR30349:SF64">
    <property type="entry name" value="PROPHAGE INTEGRASE INTD-RELATED"/>
    <property type="match status" value="1"/>
</dbReference>
<name>A0A1L3ZS46_9SPHN</name>
<evidence type="ECO:0000313" key="8">
    <source>
        <dbReference type="EMBL" id="API58449.1"/>
    </source>
</evidence>
<dbReference type="GO" id="GO:0003677">
    <property type="term" value="F:DNA binding"/>
    <property type="evidence" value="ECO:0007669"/>
    <property type="project" value="UniProtKB-UniRule"/>
</dbReference>
<dbReference type="AlphaFoldDB" id="A0A1L3ZS46"/>
<dbReference type="InterPro" id="IPR010998">
    <property type="entry name" value="Integrase_recombinase_N"/>
</dbReference>
<feature type="domain" description="Core-binding (CB)" evidence="7">
    <location>
        <begin position="68"/>
        <end position="143"/>
    </location>
</feature>
<keyword evidence="9" id="KW-1185">Reference proteome</keyword>
<dbReference type="InterPro" id="IPR044068">
    <property type="entry name" value="CB"/>
</dbReference>
<proteinExistence type="inferred from homology"/>
<dbReference type="RefSeq" id="WP_072596022.1">
    <property type="nucleotide sequence ID" value="NZ_CP018221.1"/>
</dbReference>
<sequence length="354" mass="40744">MPIYPDKKNGKLTGRWRVETQKGTFRLRGRFDTYEEAQAAEVDYQRRLDTGEAQEAKRRSEVPETLLEGLKKAPAIWRGKRSAHTSMSRLTIAADILGHSKKIDDITTTDIDSLVDRLYERKVSEATINRYLSTVHTFMKWAKDRGARTKDLPKFPWKDEDEGRIRWITPAEEMALKDNLPENVWMTVKADIKTGMRRSEILTLEREQLQDRWVHLWKTKSGSPRSIPVDEETFENLSQIVIDRTIPNVHQLRYAWEQAREAMGLKSDPWFVFHACRHTCCTRLVMANVNLRVIQRFMGHKRIETTLRYAHVNDGMLVDALATLNSHFTSVKVTEVDTSPTALIAASPIVGALG</sequence>
<dbReference type="Gene3D" id="1.10.150.130">
    <property type="match status" value="1"/>
</dbReference>
<dbReference type="GO" id="GO:0006310">
    <property type="term" value="P:DNA recombination"/>
    <property type="evidence" value="ECO:0007669"/>
    <property type="project" value="UniProtKB-KW"/>
</dbReference>
<keyword evidence="4" id="KW-0233">DNA recombination</keyword>
<dbReference type="SUPFAM" id="SSF56349">
    <property type="entry name" value="DNA breaking-rejoining enzymes"/>
    <property type="match status" value="1"/>
</dbReference>
<keyword evidence="2" id="KW-0229">DNA integration</keyword>
<dbReference type="KEGG" id="sphj:BSL82_03330"/>